<dbReference type="EMBL" id="QTUC01000001">
    <property type="protein sequence ID" value="REF36226.1"/>
    <property type="molecule type" value="Genomic_DNA"/>
</dbReference>
<evidence type="ECO:0000313" key="2">
    <source>
        <dbReference type="Proteomes" id="UP000256485"/>
    </source>
</evidence>
<keyword evidence="2" id="KW-1185">Reference proteome</keyword>
<sequence length="290" mass="32538">MKSALSDLEHKRMDMALLHLGVAIEHLAKAYLASISLSLVVDPKHVTSLFYAVGVNRKKYAELVLTISMKDALKRVAMLLETFPFRKPEDDLKDLIHTRNGIAHAAMWNPRYGEKAFILGLQTAEHLVLAIGKDAATFWGQYRAKVSVMMRDRRLAIKDIAAVRIEAAKREFESRFGSDVDEDLLRKIEGVPAGLSTDDAAPVTCPACGRLGYVQGDSELEGEPDWDIADGEPYFNGVYVFWELRVNSFACQVCKLELPTRELVEEAGIPTEIELRPATKEEEGDYYLDY</sequence>
<reference evidence="1 2" key="1">
    <citation type="submission" date="2018-08" db="EMBL/GenBank/DDBJ databases">
        <title>Sequencing the genomes of 1000 actinobacteria strains.</title>
        <authorList>
            <person name="Klenk H.-P."/>
        </authorList>
    </citation>
    <scope>NUCLEOTIDE SEQUENCE [LARGE SCALE GENOMIC DNA]</scope>
    <source>
        <strain evidence="1 2">DSM 22891</strain>
    </source>
</reference>
<evidence type="ECO:0000313" key="1">
    <source>
        <dbReference type="EMBL" id="REF36226.1"/>
    </source>
</evidence>
<gene>
    <name evidence="1" type="ORF">DFJ64_1628</name>
</gene>
<protein>
    <submittedName>
        <fullName evidence="1">Uncharacterized protein</fullName>
    </submittedName>
</protein>
<accession>A0A3D9V4D0</accession>
<organism evidence="1 2">
    <name type="scientific">Thermasporomyces composti</name>
    <dbReference type="NCBI Taxonomy" id="696763"/>
    <lineage>
        <taxon>Bacteria</taxon>
        <taxon>Bacillati</taxon>
        <taxon>Actinomycetota</taxon>
        <taxon>Actinomycetes</taxon>
        <taxon>Propionibacteriales</taxon>
        <taxon>Nocardioidaceae</taxon>
        <taxon>Thermasporomyces</taxon>
    </lineage>
</organism>
<comment type="caution">
    <text evidence="1">The sequence shown here is derived from an EMBL/GenBank/DDBJ whole genome shotgun (WGS) entry which is preliminary data.</text>
</comment>
<dbReference type="AlphaFoldDB" id="A0A3D9V4D0"/>
<dbReference type="Proteomes" id="UP000256485">
    <property type="component" value="Unassembled WGS sequence"/>
</dbReference>
<proteinExistence type="predicted"/>
<name>A0A3D9V4D0_THECX</name>